<dbReference type="RefSeq" id="WP_078712846.1">
    <property type="nucleotide sequence ID" value="NZ_FUWY01000010.1"/>
</dbReference>
<dbReference type="InterPro" id="IPR009019">
    <property type="entry name" value="KH_sf_prok-type"/>
</dbReference>
<evidence type="ECO:0000256" key="8">
    <source>
        <dbReference type="HAMAP-Rule" id="MF_01309"/>
    </source>
</evidence>
<accession>A0A1T4QIQ8</accession>
<dbReference type="Gene3D" id="3.30.300.20">
    <property type="match status" value="1"/>
</dbReference>
<feature type="compositionally biased region" description="Low complexity" evidence="10">
    <location>
        <begin position="246"/>
        <end position="255"/>
    </location>
</feature>
<keyword evidence="5 8" id="KW-0687">Ribonucleoprotein</keyword>
<dbReference type="Proteomes" id="UP000243297">
    <property type="component" value="Unassembled WGS sequence"/>
</dbReference>
<evidence type="ECO:0000256" key="1">
    <source>
        <dbReference type="ARBA" id="ARBA00010761"/>
    </source>
</evidence>
<dbReference type="CDD" id="cd02412">
    <property type="entry name" value="KH-II_30S_S3"/>
    <property type="match status" value="1"/>
</dbReference>
<dbReference type="FunFam" id="3.30.300.20:FF:000001">
    <property type="entry name" value="30S ribosomal protein S3"/>
    <property type="match status" value="1"/>
</dbReference>
<evidence type="ECO:0000256" key="6">
    <source>
        <dbReference type="ARBA" id="ARBA00024998"/>
    </source>
</evidence>
<evidence type="ECO:0000256" key="2">
    <source>
        <dbReference type="ARBA" id="ARBA00022730"/>
    </source>
</evidence>
<dbReference type="PANTHER" id="PTHR11760">
    <property type="entry name" value="30S/40S RIBOSOMAL PROTEIN S3"/>
    <property type="match status" value="1"/>
</dbReference>
<reference evidence="13" key="1">
    <citation type="submission" date="2017-02" db="EMBL/GenBank/DDBJ databases">
        <authorList>
            <person name="Varghese N."/>
            <person name="Submissions S."/>
        </authorList>
    </citation>
    <scope>NUCLEOTIDE SEQUENCE [LARGE SCALE GENOMIC DNA]</scope>
    <source>
        <strain evidence="13">ATCC 25662</strain>
    </source>
</reference>
<dbReference type="InterPro" id="IPR018280">
    <property type="entry name" value="Ribosomal_uS3_CS"/>
</dbReference>
<dbReference type="AlphaFoldDB" id="A0A1T4QIQ8"/>
<evidence type="ECO:0000313" key="12">
    <source>
        <dbReference type="EMBL" id="SKA03381.1"/>
    </source>
</evidence>
<evidence type="ECO:0000313" key="13">
    <source>
        <dbReference type="Proteomes" id="UP000243297"/>
    </source>
</evidence>
<dbReference type="GO" id="GO:0003729">
    <property type="term" value="F:mRNA binding"/>
    <property type="evidence" value="ECO:0007669"/>
    <property type="project" value="UniProtKB-UniRule"/>
</dbReference>
<protein>
    <recommendedName>
        <fullName evidence="7 8">Small ribosomal subunit protein uS3</fullName>
    </recommendedName>
</protein>
<feature type="compositionally biased region" description="Basic and acidic residues" evidence="10">
    <location>
        <begin position="234"/>
        <end position="245"/>
    </location>
</feature>
<feature type="region of interest" description="Disordered" evidence="10">
    <location>
        <begin position="216"/>
        <end position="263"/>
    </location>
</feature>
<evidence type="ECO:0000259" key="11">
    <source>
        <dbReference type="PROSITE" id="PS50823"/>
    </source>
</evidence>
<dbReference type="SMART" id="SM00322">
    <property type="entry name" value="KH"/>
    <property type="match status" value="1"/>
</dbReference>
<dbReference type="GO" id="GO:0003735">
    <property type="term" value="F:structural constituent of ribosome"/>
    <property type="evidence" value="ECO:0007669"/>
    <property type="project" value="InterPro"/>
</dbReference>
<dbReference type="OrthoDB" id="9806396at2"/>
<sequence length="263" mass="29339">MGQKVSPIGMRVGVIRDWESRWYAEKEYGNLLMEDVKVRKFLEKELHNAYVSRIEIERTSNELKLIIRAARPGVLVGKNEKDEDKMESLKKKLSKLTNGKDIKIDVLEIANPDLDAYLVARKIAEQLEARQSFRTTQKKAIQQTMRSGAKGIKTLVSGRLGGADIARGEGYSEGVVPLHTLRSDIDYCWYEANTTYGKLGVKVWICRGQVLPGQMVKEPEAPKTPQGRGPRRPRNNDRRAPRNADAKAPAAAPANGEATKGGN</sequence>
<dbReference type="InterPro" id="IPR005704">
    <property type="entry name" value="Ribosomal_uS3_bac-typ"/>
</dbReference>
<gene>
    <name evidence="8" type="primary">rpsC</name>
    <name evidence="12" type="ORF">SAMN02745191_0031</name>
</gene>
<dbReference type="PANTHER" id="PTHR11760:SF19">
    <property type="entry name" value="SMALL RIBOSOMAL SUBUNIT PROTEIN US3C"/>
    <property type="match status" value="1"/>
</dbReference>
<dbReference type="InterPro" id="IPR001351">
    <property type="entry name" value="Ribosomal_uS3_C"/>
</dbReference>
<organism evidence="12 13">
    <name type="scientific">Anaerorhabdus furcosa</name>
    <dbReference type="NCBI Taxonomy" id="118967"/>
    <lineage>
        <taxon>Bacteria</taxon>
        <taxon>Bacillati</taxon>
        <taxon>Bacillota</taxon>
        <taxon>Erysipelotrichia</taxon>
        <taxon>Erysipelotrichales</taxon>
        <taxon>Erysipelotrichaceae</taxon>
        <taxon>Anaerorhabdus</taxon>
    </lineage>
</organism>
<dbReference type="PROSITE" id="PS00548">
    <property type="entry name" value="RIBOSOMAL_S3"/>
    <property type="match status" value="1"/>
</dbReference>
<keyword evidence="13" id="KW-1185">Reference proteome</keyword>
<dbReference type="EMBL" id="FUWY01000010">
    <property type="protein sequence ID" value="SKA03381.1"/>
    <property type="molecule type" value="Genomic_DNA"/>
</dbReference>
<keyword evidence="4 8" id="KW-0689">Ribosomal protein</keyword>
<dbReference type="InterPro" id="IPR015946">
    <property type="entry name" value="KH_dom-like_a/b"/>
</dbReference>
<evidence type="ECO:0000256" key="3">
    <source>
        <dbReference type="ARBA" id="ARBA00022884"/>
    </source>
</evidence>
<dbReference type="Gene3D" id="3.30.1140.32">
    <property type="entry name" value="Ribosomal protein S3, C-terminal domain"/>
    <property type="match status" value="1"/>
</dbReference>
<proteinExistence type="inferred from homology"/>
<evidence type="ECO:0000256" key="10">
    <source>
        <dbReference type="SAM" id="MobiDB-lite"/>
    </source>
</evidence>
<dbReference type="Pfam" id="PF00189">
    <property type="entry name" value="Ribosomal_S3_C"/>
    <property type="match status" value="1"/>
</dbReference>
<dbReference type="InterPro" id="IPR004044">
    <property type="entry name" value="KH_dom_type_2"/>
</dbReference>
<dbReference type="GO" id="GO:0006412">
    <property type="term" value="P:translation"/>
    <property type="evidence" value="ECO:0007669"/>
    <property type="project" value="UniProtKB-UniRule"/>
</dbReference>
<dbReference type="HAMAP" id="MF_01309_B">
    <property type="entry name" value="Ribosomal_uS3_B"/>
    <property type="match status" value="1"/>
</dbReference>
<evidence type="ECO:0000256" key="5">
    <source>
        <dbReference type="ARBA" id="ARBA00023274"/>
    </source>
</evidence>
<dbReference type="SUPFAM" id="SSF54821">
    <property type="entry name" value="Ribosomal protein S3 C-terminal domain"/>
    <property type="match status" value="1"/>
</dbReference>
<keyword evidence="2 8" id="KW-0699">rRNA-binding</keyword>
<comment type="function">
    <text evidence="6 8">Binds the lower part of the 30S subunit head. Binds mRNA in the 70S ribosome, positioning it for translation.</text>
</comment>
<feature type="domain" description="KH type-2" evidence="11">
    <location>
        <begin position="38"/>
        <end position="110"/>
    </location>
</feature>
<dbReference type="Pfam" id="PF07650">
    <property type="entry name" value="KH_2"/>
    <property type="match status" value="1"/>
</dbReference>
<comment type="subunit">
    <text evidence="8">Part of the 30S ribosomal subunit. Forms a tight complex with proteins S10 and S14.</text>
</comment>
<dbReference type="SUPFAM" id="SSF54814">
    <property type="entry name" value="Prokaryotic type KH domain (KH-domain type II)"/>
    <property type="match status" value="1"/>
</dbReference>
<dbReference type="STRING" id="118967.SAMN02745191_0031"/>
<dbReference type="GO" id="GO:0022627">
    <property type="term" value="C:cytosolic small ribosomal subunit"/>
    <property type="evidence" value="ECO:0007669"/>
    <property type="project" value="TreeGrafter"/>
</dbReference>
<comment type="similarity">
    <text evidence="1 8 9">Belongs to the universal ribosomal protein uS3 family.</text>
</comment>
<evidence type="ECO:0000256" key="9">
    <source>
        <dbReference type="RuleBase" id="RU003624"/>
    </source>
</evidence>
<keyword evidence="3 8" id="KW-0694">RNA-binding</keyword>
<dbReference type="InterPro" id="IPR057258">
    <property type="entry name" value="Ribosomal_uS3"/>
</dbReference>
<dbReference type="GO" id="GO:0019843">
    <property type="term" value="F:rRNA binding"/>
    <property type="evidence" value="ECO:0007669"/>
    <property type="project" value="UniProtKB-UniRule"/>
</dbReference>
<evidence type="ECO:0000256" key="7">
    <source>
        <dbReference type="ARBA" id="ARBA00035257"/>
    </source>
</evidence>
<name>A0A1T4QIQ8_9FIRM</name>
<dbReference type="NCBIfam" id="TIGR01009">
    <property type="entry name" value="rpsC_bact"/>
    <property type="match status" value="1"/>
</dbReference>
<evidence type="ECO:0000256" key="4">
    <source>
        <dbReference type="ARBA" id="ARBA00022980"/>
    </source>
</evidence>
<dbReference type="InterPro" id="IPR036419">
    <property type="entry name" value="Ribosomal_S3_C_sf"/>
</dbReference>
<dbReference type="InterPro" id="IPR004087">
    <property type="entry name" value="KH_dom"/>
</dbReference>
<dbReference type="PROSITE" id="PS50823">
    <property type="entry name" value="KH_TYPE_2"/>
    <property type="match status" value="1"/>
</dbReference>